<dbReference type="OrthoDB" id="10568335at2759"/>
<accession>A0A8H3R0X1</accession>
<proteinExistence type="predicted"/>
<name>A0A8H3R0X1_9GLOM</name>
<dbReference type="AlphaFoldDB" id="A0A8H3R0X1"/>
<evidence type="ECO:0000313" key="1">
    <source>
        <dbReference type="EMBL" id="GES99261.1"/>
    </source>
</evidence>
<organism evidence="1 2">
    <name type="scientific">Rhizophagus clarus</name>
    <dbReference type="NCBI Taxonomy" id="94130"/>
    <lineage>
        <taxon>Eukaryota</taxon>
        <taxon>Fungi</taxon>
        <taxon>Fungi incertae sedis</taxon>
        <taxon>Mucoromycota</taxon>
        <taxon>Glomeromycotina</taxon>
        <taxon>Glomeromycetes</taxon>
        <taxon>Glomerales</taxon>
        <taxon>Glomeraceae</taxon>
        <taxon>Rhizophagus</taxon>
    </lineage>
</organism>
<sequence length="107" mass="12339">MSGYFGSSEHGISTVLSFVYLDAWTLDGFCVSFNARVFDFFFRNSSNFWQQIFRVSGFDGFFFRVFKARGLRQVYGFLDMTFSTSLKPPEYEFTVCSSDLDALDLDS</sequence>
<evidence type="ECO:0000313" key="2">
    <source>
        <dbReference type="Proteomes" id="UP000615446"/>
    </source>
</evidence>
<gene>
    <name evidence="1" type="ORF">RCL2_002577200</name>
</gene>
<dbReference type="EMBL" id="BLAL01000278">
    <property type="protein sequence ID" value="GES99261.1"/>
    <property type="molecule type" value="Genomic_DNA"/>
</dbReference>
<comment type="caution">
    <text evidence="1">The sequence shown here is derived from an EMBL/GenBank/DDBJ whole genome shotgun (WGS) entry which is preliminary data.</text>
</comment>
<reference evidence="1" key="1">
    <citation type="submission" date="2019-10" db="EMBL/GenBank/DDBJ databases">
        <title>Conservation and host-specific expression of non-tandemly repeated heterogenous ribosome RNA gene in arbuscular mycorrhizal fungi.</title>
        <authorList>
            <person name="Maeda T."/>
            <person name="Kobayashi Y."/>
            <person name="Nakagawa T."/>
            <person name="Ezawa T."/>
            <person name="Yamaguchi K."/>
            <person name="Bino T."/>
            <person name="Nishimoto Y."/>
            <person name="Shigenobu S."/>
            <person name="Kawaguchi M."/>
        </authorList>
    </citation>
    <scope>NUCLEOTIDE SEQUENCE</scope>
    <source>
        <strain evidence="1">HR1</strain>
    </source>
</reference>
<protein>
    <submittedName>
        <fullName evidence="1">Uncharacterized protein</fullName>
    </submittedName>
</protein>
<dbReference type="Proteomes" id="UP000615446">
    <property type="component" value="Unassembled WGS sequence"/>
</dbReference>